<evidence type="ECO:0000313" key="8">
    <source>
        <dbReference type="Proteomes" id="UP000030645"/>
    </source>
</evidence>
<organism evidence="7 8">
    <name type="scientific">Morus notabilis</name>
    <dbReference type="NCBI Taxonomy" id="981085"/>
    <lineage>
        <taxon>Eukaryota</taxon>
        <taxon>Viridiplantae</taxon>
        <taxon>Streptophyta</taxon>
        <taxon>Embryophyta</taxon>
        <taxon>Tracheophyta</taxon>
        <taxon>Spermatophyta</taxon>
        <taxon>Magnoliopsida</taxon>
        <taxon>eudicotyledons</taxon>
        <taxon>Gunneridae</taxon>
        <taxon>Pentapetalae</taxon>
        <taxon>rosids</taxon>
        <taxon>fabids</taxon>
        <taxon>Rosales</taxon>
        <taxon>Moraceae</taxon>
        <taxon>Moreae</taxon>
        <taxon>Morus</taxon>
    </lineage>
</organism>
<evidence type="ECO:0000259" key="6">
    <source>
        <dbReference type="PROSITE" id="PS50863"/>
    </source>
</evidence>
<keyword evidence="3" id="KW-0238">DNA-binding</keyword>
<sequence length="153" mass="17094">MEQDSHSAFNTSPVSNTEHDLESEEFWTLSGKKPFFDIILTKSHINPRYLLTLPAKIQPVLPSLATPAVLTYGGKEWNLTYRGSNASCKKLDGSWQNFVDDNNLKIGDACVFELDESSCKKLVFRVQILRGDIPPELHSKIVGESSDSPIVIE</sequence>
<evidence type="ECO:0000256" key="2">
    <source>
        <dbReference type="ARBA" id="ARBA00023015"/>
    </source>
</evidence>
<dbReference type="STRING" id="981085.W9RFQ0"/>
<dbReference type="GO" id="GO:0005634">
    <property type="term" value="C:nucleus"/>
    <property type="evidence" value="ECO:0007669"/>
    <property type="project" value="UniProtKB-SubCell"/>
</dbReference>
<dbReference type="Pfam" id="PF02362">
    <property type="entry name" value="B3"/>
    <property type="match status" value="1"/>
</dbReference>
<dbReference type="PANTHER" id="PTHR31391:SF64">
    <property type="entry name" value="B3 DOMAIN-CONTAINING PROTEIN OS06G0112300"/>
    <property type="match status" value="1"/>
</dbReference>
<dbReference type="SMART" id="SM01019">
    <property type="entry name" value="B3"/>
    <property type="match status" value="1"/>
</dbReference>
<keyword evidence="2" id="KW-0805">Transcription regulation</keyword>
<reference evidence="8" key="1">
    <citation type="submission" date="2013-01" db="EMBL/GenBank/DDBJ databases">
        <title>Draft Genome Sequence of a Mulberry Tree, Morus notabilis C.K. Schneid.</title>
        <authorList>
            <person name="He N."/>
            <person name="Zhao S."/>
        </authorList>
    </citation>
    <scope>NUCLEOTIDE SEQUENCE</scope>
</reference>
<dbReference type="PANTHER" id="PTHR31391">
    <property type="entry name" value="B3 DOMAIN-CONTAINING PROTEIN OS11G0197600-RELATED"/>
    <property type="match status" value="1"/>
</dbReference>
<keyword evidence="8" id="KW-1185">Reference proteome</keyword>
<dbReference type="Proteomes" id="UP000030645">
    <property type="component" value="Unassembled WGS sequence"/>
</dbReference>
<accession>W9RFQ0</accession>
<dbReference type="InterPro" id="IPR003340">
    <property type="entry name" value="B3_DNA-bd"/>
</dbReference>
<dbReference type="eggNOG" id="ENOG502S4NC">
    <property type="taxonomic scope" value="Eukaryota"/>
</dbReference>
<dbReference type="GO" id="GO:0003677">
    <property type="term" value="F:DNA binding"/>
    <property type="evidence" value="ECO:0007669"/>
    <property type="project" value="UniProtKB-KW"/>
</dbReference>
<evidence type="ECO:0000256" key="5">
    <source>
        <dbReference type="ARBA" id="ARBA00023242"/>
    </source>
</evidence>
<feature type="domain" description="TF-B3" evidence="6">
    <location>
        <begin position="36"/>
        <end position="132"/>
    </location>
</feature>
<dbReference type="AlphaFoldDB" id="W9RFQ0"/>
<protein>
    <submittedName>
        <fullName evidence="7">B3 domain-containing protein</fullName>
    </submittedName>
</protein>
<dbReference type="KEGG" id="mnt:21406575"/>
<evidence type="ECO:0000256" key="3">
    <source>
        <dbReference type="ARBA" id="ARBA00023125"/>
    </source>
</evidence>
<dbReference type="SUPFAM" id="SSF101936">
    <property type="entry name" value="DNA-binding pseudobarrel domain"/>
    <property type="match status" value="1"/>
</dbReference>
<name>W9RFQ0_9ROSA</name>
<dbReference type="CDD" id="cd10017">
    <property type="entry name" value="B3_DNA"/>
    <property type="match status" value="1"/>
</dbReference>
<evidence type="ECO:0000256" key="4">
    <source>
        <dbReference type="ARBA" id="ARBA00023163"/>
    </source>
</evidence>
<dbReference type="InterPro" id="IPR015300">
    <property type="entry name" value="DNA-bd_pseudobarrel_sf"/>
</dbReference>
<gene>
    <name evidence="7" type="ORF">L484_023821</name>
</gene>
<proteinExistence type="predicted"/>
<comment type="subcellular location">
    <subcellularLocation>
        <location evidence="1">Nucleus</location>
    </subcellularLocation>
</comment>
<dbReference type="PROSITE" id="PS50863">
    <property type="entry name" value="B3"/>
    <property type="match status" value="1"/>
</dbReference>
<evidence type="ECO:0000256" key="1">
    <source>
        <dbReference type="ARBA" id="ARBA00004123"/>
    </source>
</evidence>
<keyword evidence="5" id="KW-0539">Nucleus</keyword>
<dbReference type="Gene3D" id="2.40.330.10">
    <property type="entry name" value="DNA-binding pseudobarrel domain"/>
    <property type="match status" value="1"/>
</dbReference>
<keyword evidence="4" id="KW-0804">Transcription</keyword>
<evidence type="ECO:0000313" key="7">
    <source>
        <dbReference type="EMBL" id="EXB70636.1"/>
    </source>
</evidence>
<dbReference type="OrthoDB" id="638806at2759"/>
<dbReference type="EMBL" id="KE344611">
    <property type="protein sequence ID" value="EXB70636.1"/>
    <property type="molecule type" value="Genomic_DNA"/>
</dbReference>
<dbReference type="InterPro" id="IPR044837">
    <property type="entry name" value="REM16-like"/>
</dbReference>